<evidence type="ECO:0000256" key="8">
    <source>
        <dbReference type="ARBA" id="ARBA00022777"/>
    </source>
</evidence>
<keyword evidence="9 14" id="KW-0067">ATP-binding</keyword>
<evidence type="ECO:0000256" key="4">
    <source>
        <dbReference type="ARBA" id="ARBA00022527"/>
    </source>
</evidence>
<keyword evidence="6" id="KW-0479">Metal-binding</keyword>
<evidence type="ECO:0000256" key="6">
    <source>
        <dbReference type="ARBA" id="ARBA00022723"/>
    </source>
</evidence>
<dbReference type="InterPro" id="IPR011009">
    <property type="entry name" value="Kinase-like_dom_sf"/>
</dbReference>
<reference evidence="18" key="1">
    <citation type="journal article" date="2020" name="Ecol. Evol.">
        <title>Genome structure and content of the rice root-knot nematode (Meloidogyne graminicola).</title>
        <authorList>
            <person name="Phan N.T."/>
            <person name="Danchin E.G.J."/>
            <person name="Klopp C."/>
            <person name="Perfus-Barbeoch L."/>
            <person name="Kozlowski D.K."/>
            <person name="Koutsovoulos G.D."/>
            <person name="Lopez-Roques C."/>
            <person name="Bouchez O."/>
            <person name="Zahm M."/>
            <person name="Besnard G."/>
            <person name="Bellafiore S."/>
        </authorList>
    </citation>
    <scope>NUCLEOTIDE SEQUENCE</scope>
    <source>
        <strain evidence="18">VN-18</strain>
    </source>
</reference>
<feature type="compositionally biased region" description="Polar residues" evidence="15">
    <location>
        <begin position="1123"/>
        <end position="1142"/>
    </location>
</feature>
<evidence type="ECO:0000313" key="18">
    <source>
        <dbReference type="EMBL" id="KAF7636114.1"/>
    </source>
</evidence>
<dbReference type="InterPro" id="IPR017441">
    <property type="entry name" value="Protein_kinase_ATP_BS"/>
</dbReference>
<evidence type="ECO:0000256" key="3">
    <source>
        <dbReference type="ARBA" id="ARBA00012406"/>
    </source>
</evidence>
<dbReference type="InterPro" id="IPR046873">
    <property type="entry name" value="HisK-N-like"/>
</dbReference>
<dbReference type="InterPro" id="IPR001660">
    <property type="entry name" value="SAM"/>
</dbReference>
<evidence type="ECO:0000256" key="15">
    <source>
        <dbReference type="SAM" id="MobiDB-lite"/>
    </source>
</evidence>
<evidence type="ECO:0000256" key="2">
    <source>
        <dbReference type="ARBA" id="ARBA00006529"/>
    </source>
</evidence>
<dbReference type="SMART" id="SM00454">
    <property type="entry name" value="SAM"/>
    <property type="match status" value="1"/>
</dbReference>
<dbReference type="InterPro" id="IPR000719">
    <property type="entry name" value="Prot_kinase_dom"/>
</dbReference>
<feature type="domain" description="Protein kinase" evidence="16">
    <location>
        <begin position="664"/>
        <end position="916"/>
    </location>
</feature>
<organism evidence="18 19">
    <name type="scientific">Meloidogyne graminicola</name>
    <dbReference type="NCBI Taxonomy" id="189291"/>
    <lineage>
        <taxon>Eukaryota</taxon>
        <taxon>Metazoa</taxon>
        <taxon>Ecdysozoa</taxon>
        <taxon>Nematoda</taxon>
        <taxon>Chromadorea</taxon>
        <taxon>Rhabditida</taxon>
        <taxon>Tylenchina</taxon>
        <taxon>Tylenchomorpha</taxon>
        <taxon>Tylenchoidea</taxon>
        <taxon>Meloidogynidae</taxon>
        <taxon>Meloidogyninae</taxon>
        <taxon>Meloidogyne</taxon>
    </lineage>
</organism>
<dbReference type="Pfam" id="PF13281">
    <property type="entry name" value="MAP3K_TRAF_bd"/>
    <property type="match status" value="1"/>
</dbReference>
<keyword evidence="4" id="KW-0723">Serine/threonine-protein kinase</keyword>
<comment type="catalytic activity">
    <reaction evidence="13">
        <text>L-seryl-[protein] + ATP = O-phospho-L-seryl-[protein] + ADP + H(+)</text>
        <dbReference type="Rhea" id="RHEA:17989"/>
        <dbReference type="Rhea" id="RHEA-COMP:9863"/>
        <dbReference type="Rhea" id="RHEA-COMP:11604"/>
        <dbReference type="ChEBI" id="CHEBI:15378"/>
        <dbReference type="ChEBI" id="CHEBI:29999"/>
        <dbReference type="ChEBI" id="CHEBI:30616"/>
        <dbReference type="ChEBI" id="CHEBI:83421"/>
        <dbReference type="ChEBI" id="CHEBI:456216"/>
        <dbReference type="EC" id="2.7.11.25"/>
    </reaction>
</comment>
<dbReference type="PROSITE" id="PS00108">
    <property type="entry name" value="PROTEIN_KINASE_ST"/>
    <property type="match status" value="1"/>
</dbReference>
<name>A0A8S9ZS85_9BILA</name>
<dbReference type="SMART" id="SM00220">
    <property type="entry name" value="S_TKc"/>
    <property type="match status" value="1"/>
</dbReference>
<feature type="binding site" evidence="14">
    <location>
        <position position="693"/>
    </location>
    <ligand>
        <name>ATP</name>
        <dbReference type="ChEBI" id="CHEBI:30616"/>
    </ligand>
</feature>
<dbReference type="SUPFAM" id="SSF47769">
    <property type="entry name" value="SAM/Pointed domain"/>
    <property type="match status" value="1"/>
</dbReference>
<comment type="caution">
    <text evidence="18">The sequence shown here is derived from an EMBL/GenBank/DDBJ whole genome shotgun (WGS) entry which is preliminary data.</text>
</comment>
<dbReference type="PROSITE" id="PS50105">
    <property type="entry name" value="SAM_DOMAIN"/>
    <property type="match status" value="1"/>
</dbReference>
<dbReference type="GO" id="GO:0005524">
    <property type="term" value="F:ATP binding"/>
    <property type="evidence" value="ECO:0007669"/>
    <property type="project" value="UniProtKB-UniRule"/>
</dbReference>
<dbReference type="EC" id="2.7.11.25" evidence="3"/>
<feature type="region of interest" description="Disordered" evidence="15">
    <location>
        <begin position="1123"/>
        <end position="1146"/>
    </location>
</feature>
<evidence type="ECO:0000256" key="12">
    <source>
        <dbReference type="ARBA" id="ARBA00047559"/>
    </source>
</evidence>
<dbReference type="Pfam" id="PF19039">
    <property type="entry name" value="ASK_PH"/>
    <property type="match status" value="1"/>
</dbReference>
<dbReference type="OrthoDB" id="275301at2759"/>
<dbReference type="InterPro" id="IPR046872">
    <property type="entry name" value="DRHyd-ASK"/>
</dbReference>
<comment type="catalytic activity">
    <reaction evidence="12">
        <text>L-threonyl-[protein] + ATP = O-phospho-L-threonyl-[protein] + ADP + H(+)</text>
        <dbReference type="Rhea" id="RHEA:46608"/>
        <dbReference type="Rhea" id="RHEA-COMP:11060"/>
        <dbReference type="Rhea" id="RHEA-COMP:11605"/>
        <dbReference type="ChEBI" id="CHEBI:15378"/>
        <dbReference type="ChEBI" id="CHEBI:30013"/>
        <dbReference type="ChEBI" id="CHEBI:30616"/>
        <dbReference type="ChEBI" id="CHEBI:61977"/>
        <dbReference type="ChEBI" id="CHEBI:456216"/>
        <dbReference type="EC" id="2.7.11.25"/>
    </reaction>
</comment>
<accession>A0A8S9ZS85</accession>
<dbReference type="PROSITE" id="PS00107">
    <property type="entry name" value="PROTEIN_KINASE_ATP"/>
    <property type="match status" value="1"/>
</dbReference>
<dbReference type="InterPro" id="IPR013761">
    <property type="entry name" value="SAM/pointed_sf"/>
</dbReference>
<keyword evidence="5" id="KW-0808">Transferase</keyword>
<proteinExistence type="inferred from homology"/>
<dbReference type="PANTHER" id="PTHR11584:SF394">
    <property type="entry name" value="APOPTOTIC SIGNAL-REGULATING KINASE 1, ISOFORM C"/>
    <property type="match status" value="1"/>
</dbReference>
<keyword evidence="11" id="KW-0175">Coiled coil</keyword>
<sequence>MFIGSIDLNQYKLLFIIISHSAFQRAYILIMDFGQSIESSSRGNVVIPSTSTAFRNNVSSPSTSGIKSQSSHSFERMGGSLRRLKTVLVIDKKVQKFLKVREMACQDIEAVSAALNVNLQLIDFDRLDFGESSTLDNFYNADIALIDFSITHQQPSLCYHVGVRESMGQTYNIIIMCCSPPDIPDDQKCEMQIEALKRTLTQCSLIVYFLSKEDGCSCLPPVLLSADRSSKLGCFASNSQLICGNFLENNSNVLSVDTVHQFLLCLRDTQDYDGIISMIDDLERIDQKQITHAQAVRFLYAFALNRRNKNGDRDKALTTVEQIMDSSDYQMVSPDVICLAGRVYKDKFISSGYEDKQALDKAIEWYRKAFNLSPLEYSGINLTTMLRARGDTFENSPELQQIGLVLNSLLGRKGALANLSDYWDVATFFEVSVLAEDYNKACQAAEKMAMLKPPVWFLKSTMENIKLINRCAAKLQLSPVERDKKTFLFWTEFFMEAIDSQKPPINQFKKHKILNMEDDGEDDEDETAEEELSSISTCFPVLIQELNKTLTPSYLNVNRDNIILYHVLKESPKKRDDLNLCDGVHRWEFKANNIKAVSASKRDDRSMFLYVYENSDDFNLTFPSAIHCQRMITQILSMDGGAERNILASIETDSLKFEYEVDSNRERIVLGRGTYGIVYAARDVTTQRSIVVKEIEVKNEEELHSTLSHDNIVKYLGSKVDKRESGSFFLIFMEQVPGGSLSSLIRSKWGPLDNLQTMAIYARQILEGLKYLHSQKIVHRDIKGENVLVNTYSGLCKISDFGTCKRLAGLNPVTDTFKGTLQYMAPEVITGGQRGYGPAADIWSFGATLIEMVTGKPPFIELGIPEAAVFKVGMHGMHPPIPGHLGELAINFIKSCFKPDPSERPTAAELLNDPFILQYFGNSNRGNSSKKRIDGAPPIKHPSKFYRSASHMGGMTASGATVSSSIAETGNISKQLPSSPNSLGNLSPVTTINNLNNSTSVVTSLHINPMIATKRGSCGTTLETSRNTGNSGGGISGRLGHERLKLPANPVLISTASNCCCTSSSPKLTPTTGIFCNSPTTSSLLSLESFTQFGNGGGGGGGLSFQQQTQQQYHHQMRVCATHSRQQQPSSPLAIPQVSQPASPVRDFQTPLTASPSFGSESGPFIAGISPSTALSIPEENSFCNFFFTLQKEGERRTTLLLMLEQHESQIIEKWHEQLSLEIGSDELIISKESLTQLLQGIRLFILPKEGGGGGENAAEHLQNILSTISQQTLIPPRQESVVPINQLIIALYLFPSTVQPLLKLQKIKPHWMFTLDDLIRNAVQQALRLLKPEEEHQHLTQSEQQQKHFIHQQMTPICCIDFNNQQQQQQQQTSSTGVGGVSSSSSSLTSYSEQIKILCDELITIEKRLLGVLEAAFSERQERIRYNVATVSNNLQQQQNLLLSLSNDDSGIGSGGTLTFNNNNSAPVDIDLESDESVREWLHRIGCDEISIELIENERYTKRDLLELVTREELIRLGIRGGIACRIWRHIVRSRIDNSKNIFSPSASITTQSICNTPPSFNSRLAGSSNGVSFSFLRNQRD</sequence>
<evidence type="ECO:0000313" key="19">
    <source>
        <dbReference type="Proteomes" id="UP000605970"/>
    </source>
</evidence>
<evidence type="ECO:0000256" key="10">
    <source>
        <dbReference type="ARBA" id="ARBA00022842"/>
    </source>
</evidence>
<evidence type="ECO:0000256" key="11">
    <source>
        <dbReference type="ARBA" id="ARBA00023054"/>
    </source>
</evidence>
<protein>
    <recommendedName>
        <fullName evidence="3">mitogen-activated protein kinase kinase kinase</fullName>
        <ecNumber evidence="3">2.7.11.25</ecNumber>
    </recommendedName>
</protein>
<evidence type="ECO:0000259" key="17">
    <source>
        <dbReference type="PROSITE" id="PS50105"/>
    </source>
</evidence>
<dbReference type="Pfam" id="PF00069">
    <property type="entry name" value="Pkinase"/>
    <property type="match status" value="1"/>
</dbReference>
<evidence type="ECO:0000256" key="5">
    <source>
        <dbReference type="ARBA" id="ARBA00022679"/>
    </source>
</evidence>
<keyword evidence="19" id="KW-1185">Reference proteome</keyword>
<feature type="region of interest" description="Disordered" evidence="15">
    <location>
        <begin position="1018"/>
        <end position="1038"/>
    </location>
</feature>
<keyword evidence="10" id="KW-0460">Magnesium</keyword>
<dbReference type="InterPro" id="IPR025136">
    <property type="entry name" value="MAP3K_TRAF-bd"/>
</dbReference>
<dbReference type="Pfam" id="PF20309">
    <property type="entry name" value="DRHyd-ASK"/>
    <property type="match status" value="1"/>
</dbReference>
<gene>
    <name evidence="18" type="ORF">Mgra_00004374</name>
</gene>
<dbReference type="GO" id="GO:0046872">
    <property type="term" value="F:metal ion binding"/>
    <property type="evidence" value="ECO:0007669"/>
    <property type="project" value="UniProtKB-KW"/>
</dbReference>
<dbReference type="Gene3D" id="3.30.200.20">
    <property type="entry name" value="Phosphorylase Kinase, domain 1"/>
    <property type="match status" value="1"/>
</dbReference>
<dbReference type="GO" id="GO:0004709">
    <property type="term" value="F:MAP kinase kinase kinase activity"/>
    <property type="evidence" value="ECO:0007669"/>
    <property type="project" value="UniProtKB-EC"/>
</dbReference>
<evidence type="ECO:0000256" key="13">
    <source>
        <dbReference type="ARBA" id="ARBA00048329"/>
    </source>
</evidence>
<comment type="similarity">
    <text evidence="2">Belongs to the protein kinase superfamily. STE Ser/Thr protein kinase family. MAP kinase kinase kinase subfamily.</text>
</comment>
<dbReference type="SUPFAM" id="SSF56112">
    <property type="entry name" value="Protein kinase-like (PK-like)"/>
    <property type="match status" value="1"/>
</dbReference>
<feature type="domain" description="SAM" evidence="17">
    <location>
        <begin position="1474"/>
        <end position="1520"/>
    </location>
</feature>
<comment type="cofactor">
    <cofactor evidence="1">
        <name>Mg(2+)</name>
        <dbReference type="ChEBI" id="CHEBI:18420"/>
    </cofactor>
</comment>
<dbReference type="PROSITE" id="PS50011">
    <property type="entry name" value="PROTEIN_KINASE_DOM"/>
    <property type="match status" value="1"/>
</dbReference>
<dbReference type="InterPro" id="IPR008271">
    <property type="entry name" value="Ser/Thr_kinase_AS"/>
</dbReference>
<dbReference type="Proteomes" id="UP000605970">
    <property type="component" value="Unassembled WGS sequence"/>
</dbReference>
<keyword evidence="7 14" id="KW-0547">Nucleotide-binding</keyword>
<dbReference type="Gene3D" id="1.10.510.10">
    <property type="entry name" value="Transferase(Phosphotransferase) domain 1"/>
    <property type="match status" value="1"/>
</dbReference>
<dbReference type="PANTHER" id="PTHR11584">
    <property type="entry name" value="SERINE/THREONINE PROTEIN KINASE"/>
    <property type="match status" value="1"/>
</dbReference>
<evidence type="ECO:0000256" key="14">
    <source>
        <dbReference type="PROSITE-ProRule" id="PRU10141"/>
    </source>
</evidence>
<evidence type="ECO:0000256" key="9">
    <source>
        <dbReference type="ARBA" id="ARBA00022840"/>
    </source>
</evidence>
<dbReference type="InterPro" id="IPR043969">
    <property type="entry name" value="MAP3K_PH"/>
</dbReference>
<dbReference type="Pfam" id="PF20302">
    <property type="entry name" value="HisK-N-like"/>
    <property type="match status" value="1"/>
</dbReference>
<evidence type="ECO:0000256" key="7">
    <source>
        <dbReference type="ARBA" id="ARBA00022741"/>
    </source>
</evidence>
<dbReference type="EMBL" id="JABEBT010000033">
    <property type="protein sequence ID" value="KAF7636114.1"/>
    <property type="molecule type" value="Genomic_DNA"/>
</dbReference>
<evidence type="ECO:0000259" key="16">
    <source>
        <dbReference type="PROSITE" id="PS50011"/>
    </source>
</evidence>
<evidence type="ECO:0000256" key="1">
    <source>
        <dbReference type="ARBA" id="ARBA00001946"/>
    </source>
</evidence>
<keyword evidence="8 18" id="KW-0418">Kinase</keyword>